<keyword evidence="4" id="KW-1185">Reference proteome</keyword>
<proteinExistence type="predicted"/>
<dbReference type="eggNOG" id="COG2834">
    <property type="taxonomic scope" value="Bacteria"/>
</dbReference>
<name>A0A023C145_9FLAO</name>
<dbReference type="SUPFAM" id="SSF49299">
    <property type="entry name" value="PKD domain"/>
    <property type="match status" value="1"/>
</dbReference>
<comment type="caution">
    <text evidence="3">The sequence shown here is derived from an EMBL/GenBank/DDBJ whole genome shotgun (WGS) entry which is preliminary data.</text>
</comment>
<dbReference type="NCBIfam" id="TIGR02167">
    <property type="entry name" value="Liste_lipo_26"/>
    <property type="match status" value="7"/>
</dbReference>
<keyword evidence="1" id="KW-0732">Signal</keyword>
<evidence type="ECO:0000313" key="4">
    <source>
        <dbReference type="Proteomes" id="UP000023541"/>
    </source>
</evidence>
<dbReference type="CDD" id="cd11304">
    <property type="entry name" value="Cadherin_repeat"/>
    <property type="match status" value="1"/>
</dbReference>
<dbReference type="Gene3D" id="2.60.40.10">
    <property type="entry name" value="Immunoglobulins"/>
    <property type="match status" value="1"/>
</dbReference>
<reference evidence="3 4" key="1">
    <citation type="submission" date="2014-04" db="EMBL/GenBank/DDBJ databases">
        <title>Aquimarina sp. 22II-S11-z7 Genome Sequencing.</title>
        <authorList>
            <person name="Lai Q."/>
        </authorList>
    </citation>
    <scope>NUCLEOTIDE SEQUENCE [LARGE SCALE GENOMIC DNA]</scope>
    <source>
        <strain evidence="3 4">22II-S11-z7</strain>
    </source>
</reference>
<dbReference type="InterPro" id="IPR015919">
    <property type="entry name" value="Cadherin-like_sf"/>
</dbReference>
<dbReference type="SUPFAM" id="SSF141571">
    <property type="entry name" value="Pentapeptide repeat-like"/>
    <property type="match status" value="1"/>
</dbReference>
<dbReference type="InterPro" id="IPR013783">
    <property type="entry name" value="Ig-like_fold"/>
</dbReference>
<dbReference type="PROSITE" id="PS50268">
    <property type="entry name" value="CADHERIN_2"/>
    <property type="match status" value="1"/>
</dbReference>
<feature type="chain" id="PRO_5001517770" description="Cadherin domain-containing protein" evidence="1">
    <location>
        <begin position="27"/>
        <end position="603"/>
    </location>
</feature>
<dbReference type="EMBL" id="AQRA01000001">
    <property type="protein sequence ID" value="EZH75934.1"/>
    <property type="molecule type" value="Genomic_DNA"/>
</dbReference>
<dbReference type="InterPro" id="IPR005046">
    <property type="entry name" value="DUF285"/>
</dbReference>
<dbReference type="Pfam" id="PF00028">
    <property type="entry name" value="Cadherin"/>
    <property type="match status" value="1"/>
</dbReference>
<gene>
    <name evidence="3" type="ORF">ATO12_03845</name>
</gene>
<dbReference type="GO" id="GO:0016020">
    <property type="term" value="C:membrane"/>
    <property type="evidence" value="ECO:0007669"/>
    <property type="project" value="InterPro"/>
</dbReference>
<dbReference type="Gene3D" id="2.60.40.60">
    <property type="entry name" value="Cadherins"/>
    <property type="match status" value="1"/>
</dbReference>
<dbReference type="AlphaFoldDB" id="A0A023C145"/>
<evidence type="ECO:0000259" key="2">
    <source>
        <dbReference type="PROSITE" id="PS50268"/>
    </source>
</evidence>
<sequence>MKKRKQIKVSVLAILMMAVLSIGCNKDDDAQPQPTVNKAPVINAQTFTVAENIADDVVIGTVAATDPEQASLTFALTQNSNDLFELTDAGELSLIAGKKLDFETNTTYTLTVEVSDGIHKASAVITISLENVAEAFITTWKTTAANEEIIFQLNDELTYNFTIDWGDGTIETNVTTTPKHTYVEPGVHTVAVSGVLPAIQFKDKPDEIEGEGAVSNAAKLETIEQWGDNQWEFFTEAFIDCKNMTYNAKDIPNLSKVTELQSMFYGCTKFNGDINNWDVSTITSMRSMFSGASSFNKALDQWDVSNVTDMRGMFSNATLFNGNISTWNVGKVEKMGSMFFKATSFNGNISTWNVGKVTNMSSMFNGATAFNSDINQWNVGSVTDMGSMFSEATSFNKDLSNWNVANVTSMRYMFAIASSFNQDLSKWDVSNVTTMEQMFSGAVAFNGKIDIWDVSNVTLMAGMFSNATSFNGDIGKWNVSKVTNMMFMFSNATSFNAYLGNWNVSNVAFMRGLFYKATSFNQDLRKWDVSKVTVMDRMLDDTNLSNDNYDNLLIEWSKLPNLQSNVTLGAKGLEYCNGNVERNTLIVAKGWTITGDVAKICPR</sequence>
<accession>A0A023C145</accession>
<dbReference type="eggNOG" id="COG4886">
    <property type="taxonomic scope" value="Bacteria"/>
</dbReference>
<dbReference type="PROSITE" id="PS51257">
    <property type="entry name" value="PROKAR_LIPOPROTEIN"/>
    <property type="match status" value="1"/>
</dbReference>
<feature type="domain" description="Cadherin" evidence="2">
    <location>
        <begin position="41"/>
        <end position="151"/>
    </location>
</feature>
<dbReference type="GO" id="GO:0005509">
    <property type="term" value="F:calcium ion binding"/>
    <property type="evidence" value="ECO:0007669"/>
    <property type="project" value="InterPro"/>
</dbReference>
<feature type="signal peptide" evidence="1">
    <location>
        <begin position="1"/>
        <end position="26"/>
    </location>
</feature>
<dbReference type="GO" id="GO:0007156">
    <property type="term" value="P:homophilic cell adhesion via plasma membrane adhesion molecules"/>
    <property type="evidence" value="ECO:0007669"/>
    <property type="project" value="InterPro"/>
</dbReference>
<organism evidence="3 4">
    <name type="scientific">Aquimarina atlantica</name>
    <dbReference type="NCBI Taxonomy" id="1317122"/>
    <lineage>
        <taxon>Bacteria</taxon>
        <taxon>Pseudomonadati</taxon>
        <taxon>Bacteroidota</taxon>
        <taxon>Flavobacteriia</taxon>
        <taxon>Flavobacteriales</taxon>
        <taxon>Flavobacteriaceae</taxon>
        <taxon>Aquimarina</taxon>
    </lineage>
</organism>
<dbReference type="RefSeq" id="WP_051575589.1">
    <property type="nucleotide sequence ID" value="NZ_AQRA01000001.1"/>
</dbReference>
<dbReference type="SUPFAM" id="SSF49313">
    <property type="entry name" value="Cadherin-like"/>
    <property type="match status" value="1"/>
</dbReference>
<dbReference type="STRING" id="1317122.ATO12_03845"/>
<dbReference type="InterPro" id="IPR011889">
    <property type="entry name" value="Liste_lipo_26"/>
</dbReference>
<dbReference type="Pfam" id="PF03382">
    <property type="entry name" value="DUF285"/>
    <property type="match status" value="1"/>
</dbReference>
<evidence type="ECO:0000256" key="1">
    <source>
        <dbReference type="SAM" id="SignalP"/>
    </source>
</evidence>
<dbReference type="Proteomes" id="UP000023541">
    <property type="component" value="Unassembled WGS sequence"/>
</dbReference>
<dbReference type="SMART" id="SM00112">
    <property type="entry name" value="CA"/>
    <property type="match status" value="1"/>
</dbReference>
<dbReference type="OrthoDB" id="9813840at2"/>
<dbReference type="CDD" id="cd00146">
    <property type="entry name" value="PKD"/>
    <property type="match status" value="1"/>
</dbReference>
<evidence type="ECO:0000313" key="3">
    <source>
        <dbReference type="EMBL" id="EZH75934.1"/>
    </source>
</evidence>
<dbReference type="InterPro" id="IPR035986">
    <property type="entry name" value="PKD_dom_sf"/>
</dbReference>
<protein>
    <recommendedName>
        <fullName evidence="2">Cadherin domain-containing protein</fullName>
    </recommendedName>
</protein>
<dbReference type="InterPro" id="IPR002126">
    <property type="entry name" value="Cadherin-like_dom"/>
</dbReference>